<keyword evidence="1" id="KW-1003">Cell membrane</keyword>
<keyword evidence="2" id="KW-0997">Cell inner membrane</keyword>
<keyword evidence="3 6" id="KW-0812">Transmembrane</keyword>
<evidence type="ECO:0000256" key="6">
    <source>
        <dbReference type="SAM" id="Phobius"/>
    </source>
</evidence>
<dbReference type="InterPro" id="IPR010664">
    <property type="entry name" value="LipoPS_assembly_LptC-rel"/>
</dbReference>
<evidence type="ECO:0000256" key="1">
    <source>
        <dbReference type="ARBA" id="ARBA00022475"/>
    </source>
</evidence>
<name>A0A1E8PQP6_9BURK</name>
<accession>A0A1E8PQP6</accession>
<dbReference type="Pfam" id="PF06835">
    <property type="entry name" value="LptC"/>
    <property type="match status" value="1"/>
</dbReference>
<evidence type="ECO:0000256" key="5">
    <source>
        <dbReference type="ARBA" id="ARBA00023136"/>
    </source>
</evidence>
<dbReference type="Gene3D" id="2.60.450.10">
    <property type="entry name" value="Lipopolysaccharide (LPS) transport protein A like domain"/>
    <property type="match status" value="1"/>
</dbReference>
<feature type="transmembrane region" description="Helical" evidence="6">
    <location>
        <begin position="12"/>
        <end position="33"/>
    </location>
</feature>
<keyword evidence="5 6" id="KW-0472">Membrane</keyword>
<sequence length="203" mass="22550">MRKPGGAHRWRMIFTLLGAIIFALGSFWLLAVMNKNAQDISASKHLDEPDYFITNFSMVRMDLTGKPSYIVSGSKLTHYPLDDSSDIDQPFVRKLSPGMPPLNMHAELAHIDQDNTRLQLHRNVVIDRVASAKAQHLRIETEALTVFPDEERMETDVPVDILTGSSRINGVGMRANNATGVVEVHNALRIVLPPKPHPAAAPK</sequence>
<evidence type="ECO:0000256" key="2">
    <source>
        <dbReference type="ARBA" id="ARBA00022519"/>
    </source>
</evidence>
<dbReference type="PANTHER" id="PTHR37481:SF1">
    <property type="entry name" value="LIPOPOLYSACCHARIDE EXPORT SYSTEM PROTEIN LPTC"/>
    <property type="match status" value="1"/>
</dbReference>
<dbReference type="NCBIfam" id="TIGR04409">
    <property type="entry name" value="LptC_YrbK"/>
    <property type="match status" value="1"/>
</dbReference>
<dbReference type="GO" id="GO:0017089">
    <property type="term" value="F:glycolipid transfer activity"/>
    <property type="evidence" value="ECO:0007669"/>
    <property type="project" value="TreeGrafter"/>
</dbReference>
<dbReference type="GO" id="GO:0005886">
    <property type="term" value="C:plasma membrane"/>
    <property type="evidence" value="ECO:0007669"/>
    <property type="project" value="InterPro"/>
</dbReference>
<organism evidence="7 8">
    <name type="scientific">Janthinobacterium lividum</name>
    <dbReference type="NCBI Taxonomy" id="29581"/>
    <lineage>
        <taxon>Bacteria</taxon>
        <taxon>Pseudomonadati</taxon>
        <taxon>Pseudomonadota</taxon>
        <taxon>Betaproteobacteria</taxon>
        <taxon>Burkholderiales</taxon>
        <taxon>Oxalobacteraceae</taxon>
        <taxon>Janthinobacterium</taxon>
    </lineage>
</organism>
<evidence type="ECO:0000313" key="8">
    <source>
        <dbReference type="Proteomes" id="UP000092634"/>
    </source>
</evidence>
<reference evidence="7 8" key="1">
    <citation type="submission" date="2016-10" db="EMBL/GenBank/DDBJ databases">
        <title>Updated version of Genome Assembly of Janthinobacterium lividum ERGS5:01.</title>
        <authorList>
            <person name="Kumar R."/>
            <person name="Acharya V."/>
            <person name="Singh D."/>
        </authorList>
    </citation>
    <scope>NUCLEOTIDE SEQUENCE [LARGE SCALE GENOMIC DNA]</scope>
    <source>
        <strain evidence="7 8">ERGS5:01</strain>
    </source>
</reference>
<evidence type="ECO:0000256" key="4">
    <source>
        <dbReference type="ARBA" id="ARBA00022989"/>
    </source>
</evidence>
<proteinExistence type="predicted"/>
<evidence type="ECO:0000256" key="3">
    <source>
        <dbReference type="ARBA" id="ARBA00022692"/>
    </source>
</evidence>
<dbReference type="PANTHER" id="PTHR37481">
    <property type="entry name" value="LIPOPOLYSACCHARIDE EXPORT SYSTEM PROTEIN LPTC"/>
    <property type="match status" value="1"/>
</dbReference>
<dbReference type="EMBL" id="MAQB02000001">
    <property type="protein sequence ID" value="OFJ48603.1"/>
    <property type="molecule type" value="Genomic_DNA"/>
</dbReference>
<evidence type="ECO:0000313" key="7">
    <source>
        <dbReference type="EMBL" id="OFJ48603.1"/>
    </source>
</evidence>
<dbReference type="AlphaFoldDB" id="A0A1E8PQP6"/>
<dbReference type="Proteomes" id="UP000092634">
    <property type="component" value="Unassembled WGS sequence"/>
</dbReference>
<protein>
    <submittedName>
        <fullName evidence="7">LPS export ABC transporter periplasmic protein LptC</fullName>
    </submittedName>
</protein>
<dbReference type="GO" id="GO:0015221">
    <property type="term" value="F:lipopolysaccharide transmembrane transporter activity"/>
    <property type="evidence" value="ECO:0007669"/>
    <property type="project" value="InterPro"/>
</dbReference>
<dbReference type="InterPro" id="IPR026265">
    <property type="entry name" value="LptC"/>
</dbReference>
<keyword evidence="4 6" id="KW-1133">Transmembrane helix</keyword>
<dbReference type="InterPro" id="IPR052363">
    <property type="entry name" value="LPS_export_LptC"/>
</dbReference>
<gene>
    <name evidence="7" type="ORF">BA896_006390</name>
</gene>
<comment type="caution">
    <text evidence="7">The sequence shown here is derived from an EMBL/GenBank/DDBJ whole genome shotgun (WGS) entry which is preliminary data.</text>
</comment>
<dbReference type="GO" id="GO:0030288">
    <property type="term" value="C:outer membrane-bounded periplasmic space"/>
    <property type="evidence" value="ECO:0007669"/>
    <property type="project" value="TreeGrafter"/>
</dbReference>